<proteinExistence type="predicted"/>
<sequence length="448" mass="49328">MSAVNNKGTQYDPPQASSCTDEPESAAKGKDNVDLVGISSDEEPPILPPRVSITPRSGLKSRSTNRHRRSCQRRSGAIDELQINAERTSGSTGTISSDTKKPSENTGKLSARTDKPSPNSGRLSKVIGNHTRKDHEAAPVAWTAEYRSKLSEEDRMMRLQITAQNSHPECLKPATAAGLTRRLTIGNYLPKLSSVQFVVKNEVNFWPSAKGGTDEGVGRSRERVTYSRHAVRGTGVHSARLRTDEERRRSNLTPRLPPARKGAIVTNRVFLVSRSSNRSVQGVSNPIRPASEPARLHRHEASAPSAKHARLQRCSVSKEDLSKPIERVATANRNHPRPPPSDASVPTPSEYEEATGKVRAWITHRERENESQPNPEMTTERSPRISWNTGMSPVQRDLMLPLRKAHPLVRSTLTVGNFMTDGTTSKGVSARVAALRMDGNRRQIGVPF</sequence>
<dbReference type="EnsemblMetazoa" id="XM_038201624.1">
    <property type="protein sequence ID" value="XP_038057552.1"/>
    <property type="gene ID" value="LOC119729107"/>
</dbReference>
<evidence type="ECO:0000256" key="1">
    <source>
        <dbReference type="SAM" id="MobiDB-lite"/>
    </source>
</evidence>
<feature type="compositionally biased region" description="Low complexity" evidence="1">
    <location>
        <begin position="88"/>
        <end position="97"/>
    </location>
</feature>
<keyword evidence="3" id="KW-1185">Reference proteome</keyword>
<feature type="region of interest" description="Disordered" evidence="1">
    <location>
        <begin position="233"/>
        <end position="260"/>
    </location>
</feature>
<name>A0A914A145_PATMI</name>
<protein>
    <submittedName>
        <fullName evidence="2">Uncharacterized protein</fullName>
    </submittedName>
</protein>
<dbReference type="RefSeq" id="XP_038057552.1">
    <property type="nucleotide sequence ID" value="XM_038201624.1"/>
</dbReference>
<feature type="compositionally biased region" description="Basic and acidic residues" evidence="1">
    <location>
        <begin position="316"/>
        <end position="326"/>
    </location>
</feature>
<dbReference type="OMA" id="HAWITHR"/>
<feature type="region of interest" description="Disordered" evidence="1">
    <location>
        <begin position="276"/>
        <end position="390"/>
    </location>
</feature>
<evidence type="ECO:0000313" key="3">
    <source>
        <dbReference type="Proteomes" id="UP000887568"/>
    </source>
</evidence>
<dbReference type="RefSeq" id="XP_038057551.1">
    <property type="nucleotide sequence ID" value="XM_038201623.1"/>
</dbReference>
<reference evidence="2" key="1">
    <citation type="submission" date="2022-11" db="UniProtKB">
        <authorList>
            <consortium name="EnsemblMetazoa"/>
        </authorList>
    </citation>
    <scope>IDENTIFICATION</scope>
</reference>
<evidence type="ECO:0000313" key="2">
    <source>
        <dbReference type="EnsemblMetazoa" id="XP_038057552.1"/>
    </source>
</evidence>
<dbReference type="AlphaFoldDB" id="A0A914A145"/>
<dbReference type="OrthoDB" id="10373599at2759"/>
<dbReference type="GeneID" id="119729107"/>
<dbReference type="Proteomes" id="UP000887568">
    <property type="component" value="Unplaced"/>
</dbReference>
<organism evidence="2 3">
    <name type="scientific">Patiria miniata</name>
    <name type="common">Bat star</name>
    <name type="synonym">Asterina miniata</name>
    <dbReference type="NCBI Taxonomy" id="46514"/>
    <lineage>
        <taxon>Eukaryota</taxon>
        <taxon>Metazoa</taxon>
        <taxon>Echinodermata</taxon>
        <taxon>Eleutherozoa</taxon>
        <taxon>Asterozoa</taxon>
        <taxon>Asteroidea</taxon>
        <taxon>Valvatacea</taxon>
        <taxon>Valvatida</taxon>
        <taxon>Asterinidae</taxon>
        <taxon>Patiria</taxon>
    </lineage>
</organism>
<feature type="compositionally biased region" description="Basic residues" evidence="1">
    <location>
        <begin position="63"/>
        <end position="72"/>
    </location>
</feature>
<dbReference type="EnsemblMetazoa" id="XM_038201623.1">
    <property type="protein sequence ID" value="XP_038057551.1"/>
    <property type="gene ID" value="LOC119729107"/>
</dbReference>
<accession>A0A914A145</accession>
<feature type="region of interest" description="Disordered" evidence="1">
    <location>
        <begin position="1"/>
        <end position="126"/>
    </location>
</feature>